<dbReference type="OrthoDB" id="9815897at2"/>
<evidence type="ECO:0008006" key="4">
    <source>
        <dbReference type="Google" id="ProtNLM"/>
    </source>
</evidence>
<keyword evidence="1" id="KW-0472">Membrane</keyword>
<keyword evidence="1" id="KW-1133">Transmembrane helix</keyword>
<dbReference type="Pfam" id="PF10825">
    <property type="entry name" value="DUF2752"/>
    <property type="match status" value="1"/>
</dbReference>
<reference evidence="2 3" key="1">
    <citation type="submission" date="2011-04" db="EMBL/GenBank/DDBJ databases">
        <title>The Genome Sequence of Clostridium citroniae WAL-19142.</title>
        <authorList>
            <consortium name="The Broad Institute Genome Sequencing Platform"/>
            <person name="Earl A."/>
            <person name="Ward D."/>
            <person name="Feldgarden M."/>
            <person name="Gevers D."/>
            <person name="Warren Y.A."/>
            <person name="Tyrrell K.L."/>
            <person name="Citron D.M."/>
            <person name="Goldstein E.J."/>
            <person name="Daigneault M."/>
            <person name="Allen-Vercoe E."/>
            <person name="Young S.K."/>
            <person name="Zeng Q."/>
            <person name="Gargeya S."/>
            <person name="Fitzgerald M."/>
            <person name="Haas B."/>
            <person name="Abouelleil A."/>
            <person name="Alvarado L."/>
            <person name="Arachchi H.M."/>
            <person name="Berlin A."/>
            <person name="Brown A."/>
            <person name="Chapman S.B."/>
            <person name="Chen Z."/>
            <person name="Dunbar C."/>
            <person name="Freedman E."/>
            <person name="Gearin G."/>
            <person name="Gellesch M."/>
            <person name="Goldberg J."/>
            <person name="Griggs A."/>
            <person name="Gujja S."/>
            <person name="Heilman E.R."/>
            <person name="Heiman D."/>
            <person name="Howarth C."/>
            <person name="Larson L."/>
            <person name="Lui A."/>
            <person name="MacDonald P.J."/>
            <person name="Mehta T."/>
            <person name="Montmayeur A."/>
            <person name="Murphy C."/>
            <person name="Neiman D."/>
            <person name="Pearson M."/>
            <person name="Priest M."/>
            <person name="Roberts A."/>
            <person name="Saif S."/>
            <person name="Shea T."/>
            <person name="Shenoy N."/>
            <person name="Sisk P."/>
            <person name="Stolte C."/>
            <person name="Sykes S."/>
            <person name="White J."/>
            <person name="Yandava C."/>
            <person name="Wortman J."/>
            <person name="Nusbaum C."/>
            <person name="Birren B."/>
        </authorList>
    </citation>
    <scope>NUCLEOTIDE SEQUENCE [LARGE SCALE GENOMIC DNA]</scope>
    <source>
        <strain evidence="2 3">WAL-19142</strain>
    </source>
</reference>
<dbReference type="Proteomes" id="UP000037392">
    <property type="component" value="Unassembled WGS sequence"/>
</dbReference>
<organism evidence="2 3">
    <name type="scientific">[Clostridium] citroniae WAL-19142</name>
    <dbReference type="NCBI Taxonomy" id="742734"/>
    <lineage>
        <taxon>Bacteria</taxon>
        <taxon>Bacillati</taxon>
        <taxon>Bacillota</taxon>
        <taxon>Clostridia</taxon>
        <taxon>Lachnospirales</taxon>
        <taxon>Lachnospiraceae</taxon>
        <taxon>Enterocloster</taxon>
    </lineage>
</organism>
<evidence type="ECO:0000313" key="2">
    <source>
        <dbReference type="EMBL" id="KMW10426.1"/>
    </source>
</evidence>
<gene>
    <name evidence="2" type="ORF">HMPREF9470_05568</name>
</gene>
<sequence length="125" mass="14483">MKKRLIDCMSRLLFCFAAGMLYCIWLHCTGLGIPCLFYLWTGFKCPGCGITRMCLALLSGYPEKARQYNLLLFYLLPMLAFYGFVRMVWYIIKGTKMKGIYADLPVWVFVALLLLFDVYRNIVGC</sequence>
<accession>A0A0J9BDV1</accession>
<evidence type="ECO:0000313" key="3">
    <source>
        <dbReference type="Proteomes" id="UP000037392"/>
    </source>
</evidence>
<comment type="caution">
    <text evidence="2">The sequence shown here is derived from an EMBL/GenBank/DDBJ whole genome shotgun (WGS) entry which is preliminary data.</text>
</comment>
<dbReference type="AlphaFoldDB" id="A0A0J9BDV1"/>
<dbReference type="InterPro" id="IPR021215">
    <property type="entry name" value="DUF2752"/>
</dbReference>
<feature type="transmembrane region" description="Helical" evidence="1">
    <location>
        <begin position="70"/>
        <end position="92"/>
    </location>
</feature>
<proteinExistence type="predicted"/>
<feature type="transmembrane region" description="Helical" evidence="1">
    <location>
        <begin position="104"/>
        <end position="123"/>
    </location>
</feature>
<protein>
    <recommendedName>
        <fullName evidence="4">DUF2752 domain-containing protein</fullName>
    </recommendedName>
</protein>
<dbReference type="RefSeq" id="WP_082174020.1">
    <property type="nucleotide sequence ID" value="NZ_KQ235888.1"/>
</dbReference>
<evidence type="ECO:0000256" key="1">
    <source>
        <dbReference type="SAM" id="Phobius"/>
    </source>
</evidence>
<dbReference type="EMBL" id="ADLK01000060">
    <property type="protein sequence ID" value="KMW10426.1"/>
    <property type="molecule type" value="Genomic_DNA"/>
</dbReference>
<dbReference type="GeneID" id="93166081"/>
<keyword evidence="1" id="KW-0812">Transmembrane</keyword>
<name>A0A0J9BDV1_9FIRM</name>
<dbReference type="PATRIC" id="fig|742734.4.peg.5965"/>
<feature type="transmembrane region" description="Helical" evidence="1">
    <location>
        <begin position="12"/>
        <end position="33"/>
    </location>
</feature>